<dbReference type="OMA" id="LNRSCKK"/>
<dbReference type="GeneID" id="71992237"/>
<dbReference type="Proteomes" id="UP000756132">
    <property type="component" value="Chromosome 10"/>
</dbReference>
<accession>A0A9Q8UUF3</accession>
<name>A0A9Q8UUF3_PASFU</name>
<keyword evidence="2" id="KW-1185">Reference proteome</keyword>
<dbReference type="KEGG" id="ffu:CLAFUR5_12359"/>
<evidence type="ECO:0000313" key="1">
    <source>
        <dbReference type="EMBL" id="UJO22838.1"/>
    </source>
</evidence>
<reference evidence="1" key="1">
    <citation type="submission" date="2021-12" db="EMBL/GenBank/DDBJ databases">
        <authorList>
            <person name="Zaccaron A."/>
            <person name="Stergiopoulos I."/>
        </authorList>
    </citation>
    <scope>NUCLEOTIDE SEQUENCE</scope>
    <source>
        <strain evidence="1">Race5_Kim</strain>
    </source>
</reference>
<sequence>MPGTVKQKEMVRRRQSRTPIKVDYVIGDGPPDQQELLILEKKIADLETHNDMLNRSCKKLCDSQDALKRNFATDRFMLGENHAKEKQSWVSEVQKLKDEICRLKLQVNEKQARPKGILKSSPSRSKEEDLPRAVYLLRFERRTSQLESHADIMGACSDVESANKAAMTAYKQKCDNWGELPVTDLGVSDDLCHPRIGSPSATSSLRIKNNVPLHQSYTLPRNTCPAWPPAEDE</sequence>
<dbReference type="OrthoDB" id="10405448at2759"/>
<evidence type="ECO:0000313" key="2">
    <source>
        <dbReference type="Proteomes" id="UP000756132"/>
    </source>
</evidence>
<organism evidence="1 2">
    <name type="scientific">Passalora fulva</name>
    <name type="common">Tomato leaf mold</name>
    <name type="synonym">Cladosporium fulvum</name>
    <dbReference type="NCBI Taxonomy" id="5499"/>
    <lineage>
        <taxon>Eukaryota</taxon>
        <taxon>Fungi</taxon>
        <taxon>Dikarya</taxon>
        <taxon>Ascomycota</taxon>
        <taxon>Pezizomycotina</taxon>
        <taxon>Dothideomycetes</taxon>
        <taxon>Dothideomycetidae</taxon>
        <taxon>Mycosphaerellales</taxon>
        <taxon>Mycosphaerellaceae</taxon>
        <taxon>Fulvia</taxon>
    </lineage>
</organism>
<reference evidence="1" key="2">
    <citation type="journal article" date="2022" name="Microb. Genom.">
        <title>A chromosome-scale genome assembly of the tomato pathogen Cladosporium fulvum reveals a compartmentalized genome architecture and the presence of a dispensable chromosome.</title>
        <authorList>
            <person name="Zaccaron A.Z."/>
            <person name="Chen L.H."/>
            <person name="Samaras A."/>
            <person name="Stergiopoulos I."/>
        </authorList>
    </citation>
    <scope>NUCLEOTIDE SEQUENCE</scope>
    <source>
        <strain evidence="1">Race5_Kim</strain>
    </source>
</reference>
<proteinExistence type="predicted"/>
<dbReference type="EMBL" id="CP090172">
    <property type="protein sequence ID" value="UJO22838.1"/>
    <property type="molecule type" value="Genomic_DNA"/>
</dbReference>
<gene>
    <name evidence="1" type="ORF">CLAFUR5_12359</name>
</gene>
<protein>
    <submittedName>
        <fullName evidence="1">Uncharacterized protein</fullName>
    </submittedName>
</protein>
<dbReference type="RefSeq" id="XP_047767204.1">
    <property type="nucleotide sequence ID" value="XM_047911507.1"/>
</dbReference>
<dbReference type="AlphaFoldDB" id="A0A9Q8UUF3"/>